<dbReference type="SUPFAM" id="SSF101801">
    <property type="entry name" value="Surface presentation of antigens (SPOA)"/>
    <property type="match status" value="1"/>
</dbReference>
<dbReference type="RefSeq" id="WP_230066297.1">
    <property type="nucleotide sequence ID" value="NZ_BAABLL010000019.1"/>
</dbReference>
<evidence type="ECO:0000313" key="11">
    <source>
        <dbReference type="EMBL" id="MFC4264671.1"/>
    </source>
</evidence>
<proteinExistence type="inferred from homology"/>
<evidence type="ECO:0000256" key="2">
    <source>
        <dbReference type="ARBA" id="ARBA00004202"/>
    </source>
</evidence>
<protein>
    <recommendedName>
        <fullName evidence="4">Flagellar motor switch protein FliM</fullName>
    </recommendedName>
</protein>
<evidence type="ECO:0000256" key="7">
    <source>
        <dbReference type="ARBA" id="ARBA00022779"/>
    </source>
</evidence>
<dbReference type="SUPFAM" id="SSF103039">
    <property type="entry name" value="CheC-like"/>
    <property type="match status" value="1"/>
</dbReference>
<keyword evidence="8" id="KW-0472">Membrane</keyword>
<comment type="caution">
    <text evidence="11">The sequence shown here is derived from an EMBL/GenBank/DDBJ whole genome shotgun (WGS) entry which is preliminary data.</text>
</comment>
<keyword evidence="12" id="KW-1185">Reference proteome</keyword>
<evidence type="ECO:0000256" key="9">
    <source>
        <dbReference type="ARBA" id="ARBA00023143"/>
    </source>
</evidence>
<evidence type="ECO:0000256" key="1">
    <source>
        <dbReference type="ARBA" id="ARBA00004117"/>
    </source>
</evidence>
<keyword evidence="9" id="KW-0975">Bacterial flagellum</keyword>
<feature type="domain" description="Flagellar motor switch protein FliN-like C-terminal" evidence="10">
    <location>
        <begin position="228"/>
        <end position="297"/>
    </location>
</feature>
<dbReference type="InterPro" id="IPR001543">
    <property type="entry name" value="FliN-like_C"/>
</dbReference>
<keyword evidence="11" id="KW-0282">Flagellum</keyword>
<dbReference type="Gene3D" id="3.40.1550.10">
    <property type="entry name" value="CheC-like"/>
    <property type="match status" value="1"/>
</dbReference>
<evidence type="ECO:0000256" key="5">
    <source>
        <dbReference type="ARBA" id="ARBA00022475"/>
    </source>
</evidence>
<dbReference type="EMBL" id="JBHSCQ010000005">
    <property type="protein sequence ID" value="MFC4264671.1"/>
    <property type="molecule type" value="Genomic_DNA"/>
</dbReference>
<dbReference type="Pfam" id="PF02154">
    <property type="entry name" value="FliM"/>
    <property type="match status" value="1"/>
</dbReference>
<evidence type="ECO:0000256" key="8">
    <source>
        <dbReference type="ARBA" id="ARBA00023136"/>
    </source>
</evidence>
<reference evidence="12" key="1">
    <citation type="journal article" date="2019" name="Int. J. Syst. Evol. Microbiol.">
        <title>The Global Catalogue of Microorganisms (GCM) 10K type strain sequencing project: providing services to taxonomists for standard genome sequencing and annotation.</title>
        <authorList>
            <consortium name="The Broad Institute Genomics Platform"/>
            <consortium name="The Broad Institute Genome Sequencing Center for Infectious Disease"/>
            <person name="Wu L."/>
            <person name="Ma J."/>
        </authorList>
    </citation>
    <scope>NUCLEOTIDE SEQUENCE [LARGE SCALE GENOMIC DNA]</scope>
    <source>
        <strain evidence="12">CGMCC 1.10698</strain>
    </source>
</reference>
<dbReference type="Pfam" id="PF01052">
    <property type="entry name" value="FliMN_C"/>
    <property type="match status" value="1"/>
</dbReference>
<evidence type="ECO:0000313" key="12">
    <source>
        <dbReference type="Proteomes" id="UP001595773"/>
    </source>
</evidence>
<keyword evidence="11" id="KW-0969">Cilium</keyword>
<accession>A0ABV8QXT7</accession>
<dbReference type="InterPro" id="IPR036429">
    <property type="entry name" value="SpoA-like_sf"/>
</dbReference>
<name>A0ABV8QXT7_9MICC</name>
<keyword evidence="7" id="KW-0283">Flagellar rotation</keyword>
<comment type="similarity">
    <text evidence="3">Belongs to the FliM family.</text>
</comment>
<evidence type="ECO:0000256" key="6">
    <source>
        <dbReference type="ARBA" id="ARBA00022500"/>
    </source>
</evidence>
<evidence type="ECO:0000256" key="3">
    <source>
        <dbReference type="ARBA" id="ARBA00011049"/>
    </source>
</evidence>
<sequence>MPAPTLNPPLPGVGRERAVELYDFSRPATLPREHARRLEVVFETFARQWATQLSTRVTAPANVTAGPIALMGYGDYAGSLPEDTTMALVRLDAQEAMGVVQFPAEAALSWVGRMLGGTDSTVPSFRKLTDLEQSLIRRLTEEALEHLAYSFGSLLVGGLHAGGMHFNSRVAQAGTPGTLMLVASFVILTAGNSWAATVALPAQAVLAQLDGGHTVVDGPRAERLLRGQVAQAPVDVAMEMTGTSVRASTVLDLAVGDVLALPHPVGRPFNLTLEGKTVARAVGVTHGSRQGGQIVSIEENTA</sequence>
<keyword evidence="5" id="KW-1003">Cell membrane</keyword>
<comment type="subcellular location">
    <subcellularLocation>
        <location evidence="1">Bacterial flagellum basal body</location>
    </subcellularLocation>
    <subcellularLocation>
        <location evidence="2">Cell membrane</location>
        <topology evidence="2">Peripheral membrane protein</topology>
    </subcellularLocation>
</comment>
<dbReference type="PANTHER" id="PTHR30034">
    <property type="entry name" value="FLAGELLAR MOTOR SWITCH PROTEIN FLIM"/>
    <property type="match status" value="1"/>
</dbReference>
<dbReference type="PANTHER" id="PTHR30034:SF6">
    <property type="entry name" value="YOP PROTEINS TRANSLOCATION PROTEIN Q"/>
    <property type="match status" value="1"/>
</dbReference>
<dbReference type="Gene3D" id="2.30.330.10">
    <property type="entry name" value="SpoA-like"/>
    <property type="match status" value="1"/>
</dbReference>
<evidence type="ECO:0000256" key="4">
    <source>
        <dbReference type="ARBA" id="ARBA00021898"/>
    </source>
</evidence>
<gene>
    <name evidence="11" type="ORF">ACFOW9_03550</name>
</gene>
<dbReference type="InterPro" id="IPR001689">
    <property type="entry name" value="Flag_FliM"/>
</dbReference>
<keyword evidence="6" id="KW-0145">Chemotaxis</keyword>
<keyword evidence="11" id="KW-0966">Cell projection</keyword>
<dbReference type="InterPro" id="IPR028976">
    <property type="entry name" value="CheC-like_sf"/>
</dbReference>
<organism evidence="11 12">
    <name type="scientific">Arthrobacter cryoconiti</name>
    <dbReference type="NCBI Taxonomy" id="748907"/>
    <lineage>
        <taxon>Bacteria</taxon>
        <taxon>Bacillati</taxon>
        <taxon>Actinomycetota</taxon>
        <taxon>Actinomycetes</taxon>
        <taxon>Micrococcales</taxon>
        <taxon>Micrococcaceae</taxon>
        <taxon>Arthrobacter</taxon>
    </lineage>
</organism>
<dbReference type="Proteomes" id="UP001595773">
    <property type="component" value="Unassembled WGS sequence"/>
</dbReference>
<dbReference type="CDD" id="cd17908">
    <property type="entry name" value="FliM"/>
    <property type="match status" value="1"/>
</dbReference>
<evidence type="ECO:0000259" key="10">
    <source>
        <dbReference type="Pfam" id="PF01052"/>
    </source>
</evidence>